<dbReference type="GO" id="GO:0006355">
    <property type="term" value="P:regulation of DNA-templated transcription"/>
    <property type="evidence" value="ECO:0007669"/>
    <property type="project" value="InterPro"/>
</dbReference>
<dbReference type="PROSITE" id="PS50043">
    <property type="entry name" value="HTH_LUXR_2"/>
    <property type="match status" value="1"/>
</dbReference>
<dbReference type="InterPro" id="IPR001789">
    <property type="entry name" value="Sig_transdc_resp-reg_receiver"/>
</dbReference>
<accession>A0A7W7YBW4</accession>
<feature type="domain" description="HTH luxR-type" evidence="4">
    <location>
        <begin position="155"/>
        <end position="220"/>
    </location>
</feature>
<keyword evidence="1 3" id="KW-0597">Phosphoprotein</keyword>
<dbReference type="Pfam" id="PF00072">
    <property type="entry name" value="Response_reg"/>
    <property type="match status" value="1"/>
</dbReference>
<dbReference type="Proteomes" id="UP000590740">
    <property type="component" value="Unassembled WGS sequence"/>
</dbReference>
<evidence type="ECO:0000256" key="1">
    <source>
        <dbReference type="ARBA" id="ARBA00022553"/>
    </source>
</evidence>
<dbReference type="CDD" id="cd17535">
    <property type="entry name" value="REC_NarL-like"/>
    <property type="match status" value="1"/>
</dbReference>
<dbReference type="InterPro" id="IPR016032">
    <property type="entry name" value="Sig_transdc_resp-reg_C-effctor"/>
</dbReference>
<dbReference type="GO" id="GO:0003677">
    <property type="term" value="F:DNA binding"/>
    <property type="evidence" value="ECO:0007669"/>
    <property type="project" value="UniProtKB-KW"/>
</dbReference>
<dbReference type="SMART" id="SM00448">
    <property type="entry name" value="REC"/>
    <property type="match status" value="1"/>
</dbReference>
<dbReference type="GO" id="GO:0000160">
    <property type="term" value="P:phosphorelay signal transduction system"/>
    <property type="evidence" value="ECO:0007669"/>
    <property type="project" value="InterPro"/>
</dbReference>
<evidence type="ECO:0000313" key="6">
    <source>
        <dbReference type="EMBL" id="MBB5033353.1"/>
    </source>
</evidence>
<reference evidence="6 7" key="1">
    <citation type="submission" date="2020-08" db="EMBL/GenBank/DDBJ databases">
        <title>Genomic Encyclopedia of Type Strains, Phase IV (KMG-IV): sequencing the most valuable type-strain genomes for metagenomic binning, comparative biology and taxonomic classification.</title>
        <authorList>
            <person name="Goeker M."/>
        </authorList>
    </citation>
    <scope>NUCLEOTIDE SEQUENCE [LARGE SCALE GENOMIC DNA]</scope>
    <source>
        <strain evidence="6 7">DSM 12252</strain>
    </source>
</reference>
<dbReference type="SUPFAM" id="SSF46894">
    <property type="entry name" value="C-terminal effector domain of the bipartite response regulators"/>
    <property type="match status" value="1"/>
</dbReference>
<dbReference type="SUPFAM" id="SSF52172">
    <property type="entry name" value="CheY-like"/>
    <property type="match status" value="1"/>
</dbReference>
<dbReference type="AlphaFoldDB" id="A0A7W7YBW4"/>
<dbReference type="InterPro" id="IPR058245">
    <property type="entry name" value="NreC/VraR/RcsB-like_REC"/>
</dbReference>
<evidence type="ECO:0000256" key="3">
    <source>
        <dbReference type="PROSITE-ProRule" id="PRU00169"/>
    </source>
</evidence>
<name>A0A7W7YBW4_9BACT</name>
<dbReference type="SMART" id="SM00421">
    <property type="entry name" value="HTH_LUXR"/>
    <property type="match status" value="1"/>
</dbReference>
<dbReference type="PRINTS" id="PR00038">
    <property type="entry name" value="HTHLUXR"/>
</dbReference>
<evidence type="ECO:0000259" key="5">
    <source>
        <dbReference type="PROSITE" id="PS50110"/>
    </source>
</evidence>
<dbReference type="Gene3D" id="3.40.50.2300">
    <property type="match status" value="1"/>
</dbReference>
<keyword evidence="2 6" id="KW-0238">DNA-binding</keyword>
<protein>
    <submittedName>
        <fullName evidence="6">DNA-binding NarL/FixJ family response regulator</fullName>
    </submittedName>
</protein>
<feature type="modified residue" description="4-aspartylphosphate" evidence="3">
    <location>
        <position position="64"/>
    </location>
</feature>
<proteinExistence type="predicted"/>
<comment type="caution">
    <text evidence="6">The sequence shown here is derived from an EMBL/GenBank/DDBJ whole genome shotgun (WGS) entry which is preliminary data.</text>
</comment>
<dbReference type="InterPro" id="IPR011006">
    <property type="entry name" value="CheY-like_superfamily"/>
</dbReference>
<dbReference type="RefSeq" id="WP_184340289.1">
    <property type="nucleotide sequence ID" value="NZ_JACHIG010000006.1"/>
</dbReference>
<dbReference type="EMBL" id="JACHIG010000006">
    <property type="protein sequence ID" value="MBB5033353.1"/>
    <property type="molecule type" value="Genomic_DNA"/>
</dbReference>
<evidence type="ECO:0000259" key="4">
    <source>
        <dbReference type="PROSITE" id="PS50043"/>
    </source>
</evidence>
<dbReference type="PROSITE" id="PS00622">
    <property type="entry name" value="HTH_LUXR_1"/>
    <property type="match status" value="1"/>
</dbReference>
<evidence type="ECO:0000256" key="2">
    <source>
        <dbReference type="ARBA" id="ARBA00023125"/>
    </source>
</evidence>
<dbReference type="CDD" id="cd06170">
    <property type="entry name" value="LuxR_C_like"/>
    <property type="match status" value="1"/>
</dbReference>
<feature type="domain" description="Response regulatory" evidence="5">
    <location>
        <begin position="13"/>
        <end position="129"/>
    </location>
</feature>
<dbReference type="InterPro" id="IPR039420">
    <property type="entry name" value="WalR-like"/>
</dbReference>
<keyword evidence="7" id="KW-1185">Reference proteome</keyword>
<sequence length="226" mass="25167">MKATTSQQEKQQRILIVDDHPIFRKGIVMLLEHEDDIVICGEAETAAEALRLVEHHDFDLVISDISLEETNGIELVKSLKALRPHLPVLVLSMHDESLYAERALRAGARGYLMKQAPPDQVVAAIRQVLRGELYLSAAANLLMLNSFVSGKDHGSKSMVEKLSDRELEIFELLGKGRGTSMIAHDLRLSVKTVEAHRSHIKAKLGISTAPELVRAAVEWVTRQQAR</sequence>
<dbReference type="InterPro" id="IPR000792">
    <property type="entry name" value="Tscrpt_reg_LuxR_C"/>
</dbReference>
<evidence type="ECO:0000313" key="7">
    <source>
        <dbReference type="Proteomes" id="UP000590740"/>
    </source>
</evidence>
<dbReference type="PANTHER" id="PTHR43214:SF43">
    <property type="entry name" value="TWO-COMPONENT RESPONSE REGULATOR"/>
    <property type="match status" value="1"/>
</dbReference>
<dbReference type="PANTHER" id="PTHR43214">
    <property type="entry name" value="TWO-COMPONENT RESPONSE REGULATOR"/>
    <property type="match status" value="1"/>
</dbReference>
<organism evidence="6 7">
    <name type="scientific">Prosthecobacter vanneervenii</name>
    <dbReference type="NCBI Taxonomy" id="48466"/>
    <lineage>
        <taxon>Bacteria</taxon>
        <taxon>Pseudomonadati</taxon>
        <taxon>Verrucomicrobiota</taxon>
        <taxon>Verrucomicrobiia</taxon>
        <taxon>Verrucomicrobiales</taxon>
        <taxon>Verrucomicrobiaceae</taxon>
        <taxon>Prosthecobacter</taxon>
    </lineage>
</organism>
<dbReference type="Pfam" id="PF00196">
    <property type="entry name" value="GerE"/>
    <property type="match status" value="1"/>
</dbReference>
<gene>
    <name evidence="6" type="ORF">HNQ65_002941</name>
</gene>
<dbReference type="PROSITE" id="PS50110">
    <property type="entry name" value="RESPONSE_REGULATORY"/>
    <property type="match status" value="1"/>
</dbReference>